<dbReference type="InterPro" id="IPR044660">
    <property type="entry name" value="IBH1-like"/>
</dbReference>
<feature type="domain" description="IBH1-like N-terminal" evidence="4">
    <location>
        <begin position="5"/>
        <end position="66"/>
    </location>
</feature>
<dbReference type="PANTHER" id="PTHR33124">
    <property type="entry name" value="TRANSCRIPTION FACTOR IBH1-LIKE 1"/>
    <property type="match status" value="1"/>
</dbReference>
<evidence type="ECO:0000313" key="6">
    <source>
        <dbReference type="RefSeq" id="XP_010927975.1"/>
    </source>
</evidence>
<sequence>MQASNTFKRAFLKRMLLGLQLAGVSSKSMTIQERKSAIKLSADVAMAGARGSTNWTHALIANLSKQERNKAIVRSILGKDYEKLTKPCHHTWKNPRSKKILRRSVIRVCSRKRNVLRAPATSVLLARVLVKKRTQVLKRLVPGGESLDGFYLLDETLDYVLSLRVQVDLMQRLLKASEASNLRSPNVLQARETSSFRK</sequence>
<protein>
    <submittedName>
        <fullName evidence="6">Transcription factor IBH1-like 1</fullName>
    </submittedName>
</protein>
<feature type="chain" id="PRO_5026887770" evidence="3">
    <location>
        <begin position="27"/>
        <end position="198"/>
    </location>
</feature>
<dbReference type="OrthoDB" id="1922093at2759"/>
<dbReference type="RefSeq" id="XP_010927975.1">
    <property type="nucleotide sequence ID" value="XM_010929673.3"/>
</dbReference>
<dbReference type="Proteomes" id="UP000504607">
    <property type="component" value="Chromosome 8"/>
</dbReference>
<feature type="signal peptide" evidence="3">
    <location>
        <begin position="1"/>
        <end position="26"/>
    </location>
</feature>
<organism evidence="5 6">
    <name type="scientific">Elaeis guineensis var. tenera</name>
    <name type="common">Oil palm</name>
    <dbReference type="NCBI Taxonomy" id="51953"/>
    <lineage>
        <taxon>Eukaryota</taxon>
        <taxon>Viridiplantae</taxon>
        <taxon>Streptophyta</taxon>
        <taxon>Embryophyta</taxon>
        <taxon>Tracheophyta</taxon>
        <taxon>Spermatophyta</taxon>
        <taxon>Magnoliopsida</taxon>
        <taxon>Liliopsida</taxon>
        <taxon>Arecaceae</taxon>
        <taxon>Arecoideae</taxon>
        <taxon>Cocoseae</taxon>
        <taxon>Elaeidinae</taxon>
        <taxon>Elaeis</taxon>
    </lineage>
</organism>
<name>A0A6I9RT79_ELAGV</name>
<accession>A0A6I9RT79</accession>
<evidence type="ECO:0000313" key="5">
    <source>
        <dbReference type="Proteomes" id="UP000504607"/>
    </source>
</evidence>
<evidence type="ECO:0000256" key="3">
    <source>
        <dbReference type="SAM" id="SignalP"/>
    </source>
</evidence>
<keyword evidence="1" id="KW-0805">Transcription regulation</keyword>
<dbReference type="InParanoid" id="A0A6I9RT79"/>
<dbReference type="PANTHER" id="PTHR33124:SF5">
    <property type="entry name" value="TRANSCRIPTION FACTOR IBH1-LIKE 1"/>
    <property type="match status" value="1"/>
</dbReference>
<dbReference type="InterPro" id="IPR059002">
    <property type="entry name" value="IBH1_N"/>
</dbReference>
<dbReference type="KEGG" id="egu:105049891"/>
<dbReference type="AlphaFoldDB" id="A0A6I9RT79"/>
<evidence type="ECO:0000256" key="1">
    <source>
        <dbReference type="ARBA" id="ARBA00023015"/>
    </source>
</evidence>
<evidence type="ECO:0000256" key="2">
    <source>
        <dbReference type="ARBA" id="ARBA00023163"/>
    </source>
</evidence>
<evidence type="ECO:0000259" key="4">
    <source>
        <dbReference type="Pfam" id="PF26576"/>
    </source>
</evidence>
<dbReference type="Pfam" id="PF26576">
    <property type="entry name" value="IBH1_N"/>
    <property type="match status" value="1"/>
</dbReference>
<proteinExistence type="predicted"/>
<dbReference type="GeneID" id="105049891"/>
<gene>
    <name evidence="6" type="primary">LOC105049891</name>
</gene>
<reference evidence="6" key="1">
    <citation type="submission" date="2025-08" db="UniProtKB">
        <authorList>
            <consortium name="RefSeq"/>
        </authorList>
    </citation>
    <scope>IDENTIFICATION</scope>
</reference>
<keyword evidence="3" id="KW-0732">Signal</keyword>
<keyword evidence="5" id="KW-1185">Reference proteome</keyword>
<dbReference type="GO" id="GO:0006355">
    <property type="term" value="P:regulation of DNA-templated transcription"/>
    <property type="evidence" value="ECO:0007669"/>
    <property type="project" value="InterPro"/>
</dbReference>
<keyword evidence="2" id="KW-0804">Transcription</keyword>